<dbReference type="EMBL" id="BEGY01000002">
    <property type="protein sequence ID" value="GAX72971.1"/>
    <property type="molecule type" value="Genomic_DNA"/>
</dbReference>
<keyword evidence="3" id="KW-0547">Nucleotide-binding</keyword>
<dbReference type="GO" id="GO:0005524">
    <property type="term" value="F:ATP binding"/>
    <property type="evidence" value="ECO:0007669"/>
    <property type="project" value="UniProtKB-KW"/>
</dbReference>
<dbReference type="PROSITE" id="PS00108">
    <property type="entry name" value="PROTEIN_KINASE_ST"/>
    <property type="match status" value="1"/>
</dbReference>
<evidence type="ECO:0000313" key="8">
    <source>
        <dbReference type="EMBL" id="GAX72971.1"/>
    </source>
</evidence>
<protein>
    <recommendedName>
        <fullName evidence="7">Protein kinase domain-containing protein</fullName>
    </recommendedName>
</protein>
<feature type="coiled-coil region" evidence="6">
    <location>
        <begin position="22"/>
        <end position="52"/>
    </location>
</feature>
<keyword evidence="6" id="KW-0175">Coiled coil</keyword>
<dbReference type="PANTHER" id="PTHR48016">
    <property type="entry name" value="MAP KINASE KINASE KINASE SSK2-RELATED-RELATED"/>
    <property type="match status" value="1"/>
</dbReference>
<dbReference type="OrthoDB" id="266718at2759"/>
<feature type="domain" description="Protein kinase" evidence="7">
    <location>
        <begin position="1"/>
        <end position="150"/>
    </location>
</feature>
<dbReference type="GO" id="GO:0004672">
    <property type="term" value="F:protein kinase activity"/>
    <property type="evidence" value="ECO:0007669"/>
    <property type="project" value="InterPro"/>
</dbReference>
<reference evidence="8 9" key="1">
    <citation type="submission" date="2017-08" db="EMBL/GenBank/DDBJ databases">
        <title>Acidophilic green algal genome provides insights into adaptation to an acidic environment.</title>
        <authorList>
            <person name="Hirooka S."/>
            <person name="Hirose Y."/>
            <person name="Kanesaki Y."/>
            <person name="Higuchi S."/>
            <person name="Fujiwara T."/>
            <person name="Onuma R."/>
            <person name="Era A."/>
            <person name="Ohbayashi R."/>
            <person name="Uzuka A."/>
            <person name="Nozaki H."/>
            <person name="Yoshikawa H."/>
            <person name="Miyagishima S.Y."/>
        </authorList>
    </citation>
    <scope>NUCLEOTIDE SEQUENCE [LARGE SCALE GENOMIC DNA]</scope>
    <source>
        <strain evidence="8 9">NIES-2499</strain>
    </source>
</reference>
<dbReference type="Proteomes" id="UP000232323">
    <property type="component" value="Unassembled WGS sequence"/>
</dbReference>
<name>A0A250WQ98_9CHLO</name>
<evidence type="ECO:0000256" key="4">
    <source>
        <dbReference type="ARBA" id="ARBA00022777"/>
    </source>
</evidence>
<dbReference type="AlphaFoldDB" id="A0A250WQ98"/>
<accession>A0A250WQ98</accession>
<keyword evidence="5" id="KW-0067">ATP-binding</keyword>
<feature type="non-terminal residue" evidence="8">
    <location>
        <position position="1"/>
    </location>
</feature>
<dbReference type="PROSITE" id="PS50011">
    <property type="entry name" value="PROTEIN_KINASE_DOM"/>
    <property type="match status" value="1"/>
</dbReference>
<evidence type="ECO:0000256" key="6">
    <source>
        <dbReference type="SAM" id="Coils"/>
    </source>
</evidence>
<comment type="caution">
    <text evidence="8">The sequence shown here is derived from an EMBL/GenBank/DDBJ whole genome shotgun (WGS) entry which is preliminary data.</text>
</comment>
<dbReference type="SUPFAM" id="SSF56112">
    <property type="entry name" value="Protein kinase-like (PK-like)"/>
    <property type="match status" value="1"/>
</dbReference>
<keyword evidence="4" id="KW-0418">Kinase</keyword>
<organism evidence="8 9">
    <name type="scientific">Chlamydomonas eustigma</name>
    <dbReference type="NCBI Taxonomy" id="1157962"/>
    <lineage>
        <taxon>Eukaryota</taxon>
        <taxon>Viridiplantae</taxon>
        <taxon>Chlorophyta</taxon>
        <taxon>core chlorophytes</taxon>
        <taxon>Chlorophyceae</taxon>
        <taxon>CS clade</taxon>
        <taxon>Chlamydomonadales</taxon>
        <taxon>Chlamydomonadaceae</taxon>
        <taxon>Chlamydomonas</taxon>
    </lineage>
</organism>
<dbReference type="Gene3D" id="1.10.510.10">
    <property type="entry name" value="Transferase(Phosphotransferase) domain 1"/>
    <property type="match status" value="1"/>
</dbReference>
<feature type="non-terminal residue" evidence="8">
    <location>
        <position position="150"/>
    </location>
</feature>
<proteinExistence type="inferred from homology"/>
<dbReference type="InterPro" id="IPR050538">
    <property type="entry name" value="MAP_kinase_kinase_kinase"/>
</dbReference>
<keyword evidence="2" id="KW-0808">Transferase</keyword>
<dbReference type="SMART" id="SM00220">
    <property type="entry name" value="S_TKc"/>
    <property type="match status" value="1"/>
</dbReference>
<evidence type="ECO:0000256" key="3">
    <source>
        <dbReference type="ARBA" id="ARBA00022741"/>
    </source>
</evidence>
<dbReference type="InterPro" id="IPR011009">
    <property type="entry name" value="Kinase-like_dom_sf"/>
</dbReference>
<evidence type="ECO:0000256" key="2">
    <source>
        <dbReference type="ARBA" id="ARBA00022679"/>
    </source>
</evidence>
<evidence type="ECO:0000256" key="1">
    <source>
        <dbReference type="ARBA" id="ARBA00006529"/>
    </source>
</evidence>
<dbReference type="PANTHER" id="PTHR48016:SF56">
    <property type="entry name" value="MAPKK KINASE"/>
    <property type="match status" value="1"/>
</dbReference>
<dbReference type="Pfam" id="PF00069">
    <property type="entry name" value="Pkinase"/>
    <property type="match status" value="1"/>
</dbReference>
<keyword evidence="9" id="KW-1185">Reference proteome</keyword>
<comment type="similarity">
    <text evidence="1">Belongs to the protein kinase superfamily. STE Ser/Thr protein kinase family. MAP kinase kinase kinase subfamily.</text>
</comment>
<gene>
    <name evidence="8" type="ORF">CEUSTIGMA_g425.t1</name>
</gene>
<evidence type="ECO:0000256" key="5">
    <source>
        <dbReference type="ARBA" id="ARBA00022840"/>
    </source>
</evidence>
<sequence>DPNRVYAGLNQLTGELMAVKALSLMDRKGNHMQKQLAELQQELEMYKKLSHKHVVGYIDSQLDEKTSTLYIFLEYVPGGSICSMLERFGKFSEELVRNYTRQLLLGLEYLHGKRIVHRDVKGGNVLVSRDGIVKLADFGASKSNNGATIT</sequence>
<dbReference type="InterPro" id="IPR008271">
    <property type="entry name" value="Ser/Thr_kinase_AS"/>
</dbReference>
<dbReference type="InterPro" id="IPR000719">
    <property type="entry name" value="Prot_kinase_dom"/>
</dbReference>
<evidence type="ECO:0000313" key="9">
    <source>
        <dbReference type="Proteomes" id="UP000232323"/>
    </source>
</evidence>
<evidence type="ECO:0000259" key="7">
    <source>
        <dbReference type="PROSITE" id="PS50011"/>
    </source>
</evidence>